<accession>K7Z9I7</accession>
<name>K7Z9I7_BDEBC</name>
<organism evidence="1 2">
    <name type="scientific">Bdellovibrio bacteriovorus str. Tiberius</name>
    <dbReference type="NCBI Taxonomy" id="1069642"/>
    <lineage>
        <taxon>Bacteria</taxon>
        <taxon>Pseudomonadati</taxon>
        <taxon>Bdellovibrionota</taxon>
        <taxon>Bdellovibrionia</taxon>
        <taxon>Bdellovibrionales</taxon>
        <taxon>Pseudobdellovibrionaceae</taxon>
        <taxon>Bdellovibrio</taxon>
    </lineage>
</organism>
<proteinExistence type="predicted"/>
<dbReference type="Proteomes" id="UP000010074">
    <property type="component" value="Chromosome"/>
</dbReference>
<dbReference type="AlphaFoldDB" id="K7Z9I7"/>
<dbReference type="PATRIC" id="fig|1069642.3.peg.1508"/>
<dbReference type="Gene3D" id="3.90.1720.10">
    <property type="entry name" value="endopeptidase domain like (from Nostoc punctiforme)"/>
    <property type="match status" value="1"/>
</dbReference>
<dbReference type="KEGG" id="bbat:Bdt_1528"/>
<dbReference type="InterPro" id="IPR038765">
    <property type="entry name" value="Papain-like_cys_pep_sf"/>
</dbReference>
<gene>
    <name evidence="1" type="ORF">Bdt_1528</name>
</gene>
<dbReference type="EMBL" id="CP002930">
    <property type="protein sequence ID" value="AFY01224.1"/>
    <property type="molecule type" value="Genomic_DNA"/>
</dbReference>
<dbReference type="HOGENOM" id="CLU_1591373_0_0_7"/>
<evidence type="ECO:0000313" key="2">
    <source>
        <dbReference type="Proteomes" id="UP000010074"/>
    </source>
</evidence>
<dbReference type="SUPFAM" id="SSF54001">
    <property type="entry name" value="Cysteine proteinases"/>
    <property type="match status" value="1"/>
</dbReference>
<evidence type="ECO:0000313" key="1">
    <source>
        <dbReference type="EMBL" id="AFY01224.1"/>
    </source>
</evidence>
<reference evidence="1 2" key="1">
    <citation type="journal article" date="2012" name="BMC Genomics">
        <title>Genome analysis of a simultaneously predatory and prey-independent, novel Bdellovibrio bacteriovorus from the River Tiber, supports in silico predictions of both ancient and recent lateral gene transfer from diverse bacteria.</title>
        <authorList>
            <person name="Hobley L."/>
            <person name="Lerner T.R."/>
            <person name="Williams L.E."/>
            <person name="Lambert C."/>
            <person name="Till R."/>
            <person name="Milner D.S."/>
            <person name="Basford S.M."/>
            <person name="Capeness M.J."/>
            <person name="Fenton A.K."/>
            <person name="Atterbury R.J."/>
            <person name="Harris M.A."/>
            <person name="Sockett R.E."/>
        </authorList>
    </citation>
    <scope>NUCLEOTIDE SEQUENCE [LARGE SCALE GENOMIC DNA]</scope>
    <source>
        <strain evidence="1 2">Tiberius</strain>
    </source>
</reference>
<sequence length="172" mass="19501">MLTTGLFWGATALSAPKIAFFEARDAQGNLVTMEKGGRYLHVAISVGDKWLHAHPYWGVQLVNLLSDIGDPALIVTQEAAPDLTEKDIKQYLHQKYDTSYSWAAKDKTYCSKLLAQILNLPPTPMRFSGSIWKNRNSTAPTELGISPDDIYRELKWRGYRPWSNRCEKLFVP</sequence>
<protein>
    <submittedName>
        <fullName evidence="1">Uncharacterized protein</fullName>
    </submittedName>
</protein>